<keyword evidence="3" id="KW-0479">Metal-binding</keyword>
<name>A0A8H6AV71_9HELO</name>
<feature type="compositionally biased region" description="Polar residues" evidence="12">
    <location>
        <begin position="724"/>
        <end position="739"/>
    </location>
</feature>
<dbReference type="SUPFAM" id="SSF57701">
    <property type="entry name" value="Zn2/Cys6 DNA-binding domain"/>
    <property type="match status" value="1"/>
</dbReference>
<dbReference type="EMBL" id="JABFCT010000007">
    <property type="protein sequence ID" value="KAF5874316.1"/>
    <property type="molecule type" value="Genomic_DNA"/>
</dbReference>
<dbReference type="GO" id="GO:0005634">
    <property type="term" value="C:nucleus"/>
    <property type="evidence" value="ECO:0007669"/>
    <property type="project" value="UniProtKB-SubCell"/>
</dbReference>
<protein>
    <submittedName>
        <fullName evidence="15">Putative transcription factor cys6 protein</fullName>
    </submittedName>
</protein>
<keyword evidence="5 11" id="KW-0694">RNA-binding</keyword>
<dbReference type="Pfam" id="PF00076">
    <property type="entry name" value="RRM_1"/>
    <property type="match status" value="1"/>
</dbReference>
<dbReference type="OrthoDB" id="3172332at2759"/>
<evidence type="ECO:0000256" key="4">
    <source>
        <dbReference type="ARBA" id="ARBA00022833"/>
    </source>
</evidence>
<organism evidence="15 16">
    <name type="scientific">Botrytis fragariae</name>
    <dbReference type="NCBI Taxonomy" id="1964551"/>
    <lineage>
        <taxon>Eukaryota</taxon>
        <taxon>Fungi</taxon>
        <taxon>Dikarya</taxon>
        <taxon>Ascomycota</taxon>
        <taxon>Pezizomycotina</taxon>
        <taxon>Leotiomycetes</taxon>
        <taxon>Helotiales</taxon>
        <taxon>Sclerotiniaceae</taxon>
        <taxon>Botrytis</taxon>
    </lineage>
</organism>
<dbReference type="InterPro" id="IPR012677">
    <property type="entry name" value="Nucleotide-bd_a/b_plait_sf"/>
</dbReference>
<dbReference type="GO" id="GO:0008270">
    <property type="term" value="F:zinc ion binding"/>
    <property type="evidence" value="ECO:0007669"/>
    <property type="project" value="InterPro"/>
</dbReference>
<evidence type="ECO:0000256" key="3">
    <source>
        <dbReference type="ARBA" id="ARBA00022723"/>
    </source>
</evidence>
<evidence type="ECO:0000256" key="9">
    <source>
        <dbReference type="ARBA" id="ARBA00023187"/>
    </source>
</evidence>
<gene>
    <name evidence="15" type="ORF">Bfra_004322</name>
</gene>
<evidence type="ECO:0000259" key="13">
    <source>
        <dbReference type="PROSITE" id="PS50048"/>
    </source>
</evidence>
<dbReference type="Gene3D" id="3.30.70.330">
    <property type="match status" value="1"/>
</dbReference>
<dbReference type="Proteomes" id="UP000531561">
    <property type="component" value="Unassembled WGS sequence"/>
</dbReference>
<proteinExistence type="predicted"/>
<evidence type="ECO:0000313" key="15">
    <source>
        <dbReference type="EMBL" id="KAF5874316.1"/>
    </source>
</evidence>
<feature type="domain" description="RRM" evidence="14">
    <location>
        <begin position="602"/>
        <end position="677"/>
    </location>
</feature>
<dbReference type="FunFam" id="3.30.70.330:FF:000286">
    <property type="entry name" value="Putative pre-mRNA branch site protein p14"/>
    <property type="match status" value="1"/>
</dbReference>
<evidence type="ECO:0000256" key="7">
    <source>
        <dbReference type="ARBA" id="ARBA00023125"/>
    </source>
</evidence>
<evidence type="ECO:0000256" key="1">
    <source>
        <dbReference type="ARBA" id="ARBA00004123"/>
    </source>
</evidence>
<evidence type="ECO:0000256" key="8">
    <source>
        <dbReference type="ARBA" id="ARBA00023163"/>
    </source>
</evidence>
<evidence type="ECO:0000256" key="2">
    <source>
        <dbReference type="ARBA" id="ARBA00022664"/>
    </source>
</evidence>
<keyword evidence="7" id="KW-0238">DNA-binding</keyword>
<keyword evidence="4" id="KW-0862">Zinc</keyword>
<evidence type="ECO:0000259" key="14">
    <source>
        <dbReference type="PROSITE" id="PS50102"/>
    </source>
</evidence>
<evidence type="ECO:0000256" key="12">
    <source>
        <dbReference type="SAM" id="MobiDB-lite"/>
    </source>
</evidence>
<feature type="compositionally biased region" description="Polar residues" evidence="12">
    <location>
        <begin position="701"/>
        <end position="712"/>
    </location>
</feature>
<dbReference type="InterPro" id="IPR000504">
    <property type="entry name" value="RRM_dom"/>
</dbReference>
<dbReference type="CDD" id="cd12241">
    <property type="entry name" value="RRM_SF3B14"/>
    <property type="match status" value="1"/>
</dbReference>
<dbReference type="Pfam" id="PF00172">
    <property type="entry name" value="Zn_clus"/>
    <property type="match status" value="1"/>
</dbReference>
<evidence type="ECO:0000256" key="10">
    <source>
        <dbReference type="ARBA" id="ARBA00023242"/>
    </source>
</evidence>
<dbReference type="GO" id="GO:0003723">
    <property type="term" value="F:RNA binding"/>
    <property type="evidence" value="ECO:0007669"/>
    <property type="project" value="UniProtKB-UniRule"/>
</dbReference>
<feature type="domain" description="Zn(2)-C6 fungal-type" evidence="13">
    <location>
        <begin position="49"/>
        <end position="77"/>
    </location>
</feature>
<dbReference type="GO" id="GO:0008380">
    <property type="term" value="P:RNA splicing"/>
    <property type="evidence" value="ECO:0007669"/>
    <property type="project" value="UniProtKB-KW"/>
</dbReference>
<keyword evidence="2" id="KW-0507">mRNA processing</keyword>
<evidence type="ECO:0000256" key="6">
    <source>
        <dbReference type="ARBA" id="ARBA00023015"/>
    </source>
</evidence>
<keyword evidence="8" id="KW-0804">Transcription</keyword>
<sequence length="781" mass="88272">MKPFRLSKFMTIPPLDEGKLLKTVVADNALFESEASRKSRVKHQKVKTGCHTCKVRRVKCDETKPSCKRCKKTGIQCEGYPSHVIQRSSRECMNRLSMVKTPPQLRSPIVNIHVGPILENEQDSRYFQYFRETSASDIARLFNRSVWERLIPQASESEPFVSQALVALGAFSKGRTANGIEAFLHRQYGLDQYGKALVGMRKALNPSSYNARKALIACLLVYSIESIQGHLATAASHAASGENLLHEIMLDKKSKSLPPFSCQQDHTIDDDLCRAFSDLDLQALCVIDRRSSKLHELRTRDLNHLLLSMPSSFSSIKECHDWWQIIMRRNFHWIATARKTILEERPKDDEEPIVYAADDEGLDLKDENCSWTSVAVIPSTNPTLRRDCTTYLDEILRWESIAAPLVSKGLRAGEDSREFLAACLAKIQAAMMMIQVASVFIVNAIEWDAYFQEFGTIMEYVAKLRPRIIQGEGKYHFDFGVILPMFMVGTHCRNRELRRQAIDTLREANGYREGIWDSDACSRVTAFTRDVEEEWADENGWVPGERRFTITGTKVTVDKGKSLHISGYQKNGTLEGQGDFKEIYITCQAMNRGGKLAPEVNRALFVKNLSYNVTPEELFDLFGKFGAIRQIRQGIATNTKGTAFVVYEDVTDSKTACDKLNGFNFQNRYLVVLYHQPEKMEKMRANSNQSDSYAARKATSMGPSSRVGNVSPSKDVRNKKTRRTQSAPITTRKSPTTTAMHGKGGNYQHLEHHRGIKGAAMAGGRRNTSFLALVRGLVFRR</sequence>
<reference evidence="15 16" key="1">
    <citation type="journal article" date="2020" name="Phytopathology">
        <title>A high-quality genome resource of Botrytis fragariae, a new and rapidly spreading fungal pathogen causing strawberry gray mold in the U.S.A.</title>
        <authorList>
            <person name="Wu Y."/>
            <person name="Saski C.A."/>
            <person name="Schnabel G."/>
            <person name="Xiao S."/>
            <person name="Hu M."/>
        </authorList>
    </citation>
    <scope>NUCLEOTIDE SEQUENCE [LARGE SCALE GENOMIC DNA]</scope>
    <source>
        <strain evidence="15 16">BVB16</strain>
    </source>
</reference>
<dbReference type="SMART" id="SM00066">
    <property type="entry name" value="GAL4"/>
    <property type="match status" value="1"/>
</dbReference>
<dbReference type="PANTHER" id="PTHR36206:SF4">
    <property type="entry name" value="HYPOTHETICAL CONSERVED PROTEIN (EUROFUNG)-RELATED"/>
    <property type="match status" value="1"/>
</dbReference>
<dbReference type="CDD" id="cd00067">
    <property type="entry name" value="GAL4"/>
    <property type="match status" value="1"/>
</dbReference>
<dbReference type="SMART" id="SM00360">
    <property type="entry name" value="RRM"/>
    <property type="match status" value="1"/>
</dbReference>
<dbReference type="InterPro" id="IPR034150">
    <property type="entry name" value="SF3B6_RRM"/>
</dbReference>
<dbReference type="InterPro" id="IPR052360">
    <property type="entry name" value="Transcr_Regulatory_Proteins"/>
</dbReference>
<comment type="subcellular location">
    <subcellularLocation>
        <location evidence="1">Nucleus</location>
    </subcellularLocation>
</comment>
<keyword evidence="16" id="KW-1185">Reference proteome</keyword>
<keyword evidence="10" id="KW-0539">Nucleus</keyword>
<evidence type="ECO:0000313" key="16">
    <source>
        <dbReference type="Proteomes" id="UP000531561"/>
    </source>
</evidence>
<dbReference type="GO" id="GO:0006397">
    <property type="term" value="P:mRNA processing"/>
    <property type="evidence" value="ECO:0007669"/>
    <property type="project" value="UniProtKB-KW"/>
</dbReference>
<dbReference type="InterPro" id="IPR021858">
    <property type="entry name" value="Fun_TF"/>
</dbReference>
<evidence type="ECO:0000256" key="11">
    <source>
        <dbReference type="PROSITE-ProRule" id="PRU00176"/>
    </source>
</evidence>
<dbReference type="InterPro" id="IPR035979">
    <property type="entry name" value="RBD_domain_sf"/>
</dbReference>
<accession>A0A8H6AV71</accession>
<dbReference type="InterPro" id="IPR036864">
    <property type="entry name" value="Zn2-C6_fun-type_DNA-bd_sf"/>
</dbReference>
<comment type="caution">
    <text evidence="15">The sequence shown here is derived from an EMBL/GenBank/DDBJ whole genome shotgun (WGS) entry which is preliminary data.</text>
</comment>
<dbReference type="RefSeq" id="XP_037193262.1">
    <property type="nucleotide sequence ID" value="XM_037334728.1"/>
</dbReference>
<dbReference type="SUPFAM" id="SSF54928">
    <property type="entry name" value="RNA-binding domain, RBD"/>
    <property type="match status" value="1"/>
</dbReference>
<dbReference type="PROSITE" id="PS50102">
    <property type="entry name" value="RRM"/>
    <property type="match status" value="1"/>
</dbReference>
<dbReference type="InterPro" id="IPR001138">
    <property type="entry name" value="Zn2Cys6_DnaBD"/>
</dbReference>
<dbReference type="Pfam" id="PF11951">
    <property type="entry name" value="Fungal_trans_2"/>
    <property type="match status" value="1"/>
</dbReference>
<dbReference type="PANTHER" id="PTHR36206">
    <property type="entry name" value="ASPERCRYPTIN BIOSYNTHESIS CLUSTER-SPECIFIC TRANSCRIPTION REGULATOR ATNN-RELATED"/>
    <property type="match status" value="1"/>
</dbReference>
<keyword evidence="6" id="KW-0805">Transcription regulation</keyword>
<dbReference type="GO" id="GO:0003677">
    <property type="term" value="F:DNA binding"/>
    <property type="evidence" value="ECO:0007669"/>
    <property type="project" value="UniProtKB-KW"/>
</dbReference>
<dbReference type="GO" id="GO:0000981">
    <property type="term" value="F:DNA-binding transcription factor activity, RNA polymerase II-specific"/>
    <property type="evidence" value="ECO:0007669"/>
    <property type="project" value="InterPro"/>
</dbReference>
<dbReference type="Gene3D" id="4.10.240.10">
    <property type="entry name" value="Zn(2)-C6 fungal-type DNA-binding domain"/>
    <property type="match status" value="1"/>
</dbReference>
<dbReference type="AlphaFoldDB" id="A0A8H6AV71"/>
<keyword evidence="9" id="KW-0508">mRNA splicing</keyword>
<dbReference type="PROSITE" id="PS50048">
    <property type="entry name" value="ZN2_CY6_FUNGAL_2"/>
    <property type="match status" value="1"/>
</dbReference>
<evidence type="ECO:0000256" key="5">
    <source>
        <dbReference type="ARBA" id="ARBA00022884"/>
    </source>
</evidence>
<dbReference type="PROSITE" id="PS00463">
    <property type="entry name" value="ZN2_CY6_FUNGAL_1"/>
    <property type="match status" value="1"/>
</dbReference>
<dbReference type="GeneID" id="59258420"/>
<feature type="region of interest" description="Disordered" evidence="12">
    <location>
        <begin position="685"/>
        <end position="747"/>
    </location>
</feature>